<gene>
    <name evidence="8" type="ORF">PEVE_00011042</name>
</gene>
<evidence type="ECO:0000259" key="7">
    <source>
        <dbReference type="PROSITE" id="PS51886"/>
    </source>
</evidence>
<dbReference type="InterPro" id="IPR036779">
    <property type="entry name" value="LysM_dom_sf"/>
</dbReference>
<feature type="domain" description="LysM" evidence="6">
    <location>
        <begin position="98"/>
        <end position="141"/>
    </location>
</feature>
<dbReference type="PROSITE" id="PS51782">
    <property type="entry name" value="LYSM"/>
    <property type="match status" value="1"/>
</dbReference>
<dbReference type="Pfam" id="PF07534">
    <property type="entry name" value="TLD"/>
    <property type="match status" value="1"/>
</dbReference>
<feature type="compositionally biased region" description="Polar residues" evidence="5">
    <location>
        <begin position="146"/>
        <end position="159"/>
    </location>
</feature>
<dbReference type="Pfam" id="PF01476">
    <property type="entry name" value="LysM"/>
    <property type="match status" value="1"/>
</dbReference>
<evidence type="ECO:0000259" key="6">
    <source>
        <dbReference type="PROSITE" id="PS51782"/>
    </source>
</evidence>
<comment type="subcellular location">
    <subcellularLocation>
        <location evidence="1">Mitochondrion</location>
    </subcellularLocation>
</comment>
<comment type="caution">
    <text evidence="8">The sequence shown here is derived from an EMBL/GenBank/DDBJ whole genome shotgun (WGS) entry which is preliminary data.</text>
</comment>
<dbReference type="InterPro" id="IPR006571">
    <property type="entry name" value="TLDc_dom"/>
</dbReference>
<name>A0ABN8RCV5_9CNID</name>
<evidence type="ECO:0000256" key="3">
    <source>
        <dbReference type="ARBA" id="ARBA00023128"/>
    </source>
</evidence>
<evidence type="ECO:0000256" key="5">
    <source>
        <dbReference type="SAM" id="MobiDB-lite"/>
    </source>
</evidence>
<protein>
    <recommendedName>
        <fullName evidence="4">Oxidation resistance protein 1</fullName>
    </recommendedName>
</protein>
<feature type="compositionally biased region" description="Basic and acidic residues" evidence="5">
    <location>
        <begin position="27"/>
        <end position="37"/>
    </location>
</feature>
<dbReference type="SUPFAM" id="SSF54106">
    <property type="entry name" value="LysM domain"/>
    <property type="match status" value="1"/>
</dbReference>
<dbReference type="Proteomes" id="UP001159427">
    <property type="component" value="Unassembled WGS sequence"/>
</dbReference>
<reference evidence="8 9" key="1">
    <citation type="submission" date="2022-05" db="EMBL/GenBank/DDBJ databases">
        <authorList>
            <consortium name="Genoscope - CEA"/>
            <person name="William W."/>
        </authorList>
    </citation>
    <scope>NUCLEOTIDE SEQUENCE [LARGE SCALE GENOMIC DNA]</scope>
</reference>
<proteinExistence type="inferred from homology"/>
<keyword evidence="9" id="KW-1185">Reference proteome</keyword>
<dbReference type="Gene3D" id="3.10.350.10">
    <property type="entry name" value="LysM domain"/>
    <property type="match status" value="1"/>
</dbReference>
<dbReference type="PANTHER" id="PTHR23354">
    <property type="entry name" value="NUCLEOLAR PROTEIN 7/ESTROGEN RECEPTOR COACTIVATOR-RELATED"/>
    <property type="match status" value="1"/>
</dbReference>
<dbReference type="CDD" id="cd00118">
    <property type="entry name" value="LysM"/>
    <property type="match status" value="1"/>
</dbReference>
<dbReference type="PROSITE" id="PS51886">
    <property type="entry name" value="TLDC"/>
    <property type="match status" value="1"/>
</dbReference>
<dbReference type="SMART" id="SM00584">
    <property type="entry name" value="TLDc"/>
    <property type="match status" value="1"/>
</dbReference>
<accession>A0ABN8RCV5</accession>
<feature type="region of interest" description="Disordered" evidence="5">
    <location>
        <begin position="146"/>
        <end position="180"/>
    </location>
</feature>
<feature type="region of interest" description="Disordered" evidence="5">
    <location>
        <begin position="13"/>
        <end position="43"/>
    </location>
</feature>
<dbReference type="SMART" id="SM00257">
    <property type="entry name" value="LysM"/>
    <property type="match status" value="1"/>
</dbReference>
<feature type="region of interest" description="Disordered" evidence="5">
    <location>
        <begin position="611"/>
        <end position="644"/>
    </location>
</feature>
<comment type="similarity">
    <text evidence="2">Belongs to the OXR1 family.</text>
</comment>
<sequence length="833" mass="93271">MYSLIKGYISSAHEEEGQESQVSEEAVETRPLKDRRTNFRSTRSKSESSAHYLSWENVSFLGGELRKTISKGFQWIAYPSVESKMSLKAKRKKPEGTKEYLVDSNDSLAKIALRFDTTPSELTRINKLSSRMLFPGQTLFVPENQTETRIPAENPSSEPVTKPPQPLNVKENGTAHEGDHETIKLTKDVSWEEEEEEVTEHYLKIYAKYITDGQGIANGVLLITPHSVMFKPNPNVSDPLVMDRGQDTYSIATLMTSVTSAAMYTDIAAMAIHDPLKPGRFYLDAAAAETLSRQNSIDVETISESTVCDDSVKFCTDQNKPPESSPFLNVNEVKERVESMVDTVDRYTCVASGSTVVENTEDIKVIVHDLLDNLINKITELENSHEGASVVVKDGIRVRDIHSVSPMSEDSGIGCSLGHTDDGKNEDSELVDQRHGGLNVSMTSEQSSEHVRVDHEQGQVAYVKESTSESLFAALSSNVKYWLGQGSYDQTVNKEEVHIVPKPATPVHHQPLYLCLRISKKHWCRHHSATGHPVYPGEELCDRDMKRREYWFAIPPSRTEQVYRFFQKWCPNIHNALDDDESEDDEMTDPHYCTAEEEGLDLVETFYSNSPPVHSHPKLTKALSEGDAPRGKKSSRGLTAKPGKAAKVMASPKPDFLEDGFQLPDMDSKSEILTEDRLIALNRSLPSRTVGHCWVLVYSTFQHGFSLKTLYRKMEYYDSPILLVVNDGEHQTFGALCSCPLKVSEGFYGTGESFLFKFDKNDVKTFGWTGENHFFIKGSKDSLAIGSGGGNFGLWLDEDLYHGRSHPCATYSNVQLSSQEDFLCSGLEAWTFV</sequence>
<evidence type="ECO:0000256" key="1">
    <source>
        <dbReference type="ARBA" id="ARBA00004173"/>
    </source>
</evidence>
<evidence type="ECO:0000313" key="9">
    <source>
        <dbReference type="Proteomes" id="UP001159427"/>
    </source>
</evidence>
<evidence type="ECO:0000256" key="4">
    <source>
        <dbReference type="ARBA" id="ARBA00040604"/>
    </source>
</evidence>
<dbReference type="InterPro" id="IPR018392">
    <property type="entry name" value="LysM"/>
</dbReference>
<evidence type="ECO:0000256" key="2">
    <source>
        <dbReference type="ARBA" id="ARBA00009540"/>
    </source>
</evidence>
<evidence type="ECO:0000313" key="8">
    <source>
        <dbReference type="EMBL" id="CAH3177214.1"/>
    </source>
</evidence>
<dbReference type="EMBL" id="CALNXI010001795">
    <property type="protein sequence ID" value="CAH3177214.1"/>
    <property type="molecule type" value="Genomic_DNA"/>
</dbReference>
<keyword evidence="3" id="KW-0496">Mitochondrion</keyword>
<dbReference type="PANTHER" id="PTHR23354:SF62">
    <property type="entry name" value="MUSTARD, ISOFORM V"/>
    <property type="match status" value="1"/>
</dbReference>
<feature type="domain" description="TLDc" evidence="7">
    <location>
        <begin position="671"/>
        <end position="833"/>
    </location>
</feature>
<organism evidence="8 9">
    <name type="scientific">Porites evermanni</name>
    <dbReference type="NCBI Taxonomy" id="104178"/>
    <lineage>
        <taxon>Eukaryota</taxon>
        <taxon>Metazoa</taxon>
        <taxon>Cnidaria</taxon>
        <taxon>Anthozoa</taxon>
        <taxon>Hexacorallia</taxon>
        <taxon>Scleractinia</taxon>
        <taxon>Fungiina</taxon>
        <taxon>Poritidae</taxon>
        <taxon>Porites</taxon>
    </lineage>
</organism>